<evidence type="ECO:0000313" key="3">
    <source>
        <dbReference type="Proteomes" id="UP000266841"/>
    </source>
</evidence>
<proteinExistence type="predicted"/>
<name>K0RRN4_THAOC</name>
<dbReference type="AlphaFoldDB" id="K0RRN4"/>
<gene>
    <name evidence="2" type="ORF">THAOC_29245</name>
</gene>
<comment type="caution">
    <text evidence="2">The sequence shown here is derived from an EMBL/GenBank/DDBJ whole genome shotgun (WGS) entry which is preliminary data.</text>
</comment>
<evidence type="ECO:0000256" key="1">
    <source>
        <dbReference type="SAM" id="MobiDB-lite"/>
    </source>
</evidence>
<accession>K0RRN4</accession>
<keyword evidence="3" id="KW-1185">Reference proteome</keyword>
<feature type="region of interest" description="Disordered" evidence="1">
    <location>
        <begin position="187"/>
        <end position="218"/>
    </location>
</feature>
<feature type="compositionally biased region" description="Basic and acidic residues" evidence="1">
    <location>
        <begin position="187"/>
        <end position="200"/>
    </location>
</feature>
<sequence>MTFSHAGRQDHEQNCMCRLYQDICECFISGSEKNPVDKQRKELTGVREAVAVILPDARPLLGIPFEAAVPPVAEAEALVPPPGFGDGALPAAREDPLAGRQELRLGHRLELEPLRVGRSALLAEALLAPPGLLGRVHVRKVKAPVLPRVRRVPFPLLLDPLPPLLGVRVRHVVLVDVRESRLVADEAAPRDEDRERHGRQEVAAGIRPGRPARGAGLEARVLGLPRAAARPPEQQLRSYEP</sequence>
<feature type="compositionally biased region" description="Low complexity" evidence="1">
    <location>
        <begin position="203"/>
        <end position="218"/>
    </location>
</feature>
<protein>
    <submittedName>
        <fullName evidence="2">Uncharacterized protein</fullName>
    </submittedName>
</protein>
<dbReference type="EMBL" id="AGNL01041418">
    <property type="protein sequence ID" value="EJK51571.1"/>
    <property type="molecule type" value="Genomic_DNA"/>
</dbReference>
<evidence type="ECO:0000313" key="2">
    <source>
        <dbReference type="EMBL" id="EJK51571.1"/>
    </source>
</evidence>
<dbReference type="Proteomes" id="UP000266841">
    <property type="component" value="Unassembled WGS sequence"/>
</dbReference>
<organism evidence="2 3">
    <name type="scientific">Thalassiosira oceanica</name>
    <name type="common">Marine diatom</name>
    <dbReference type="NCBI Taxonomy" id="159749"/>
    <lineage>
        <taxon>Eukaryota</taxon>
        <taxon>Sar</taxon>
        <taxon>Stramenopiles</taxon>
        <taxon>Ochrophyta</taxon>
        <taxon>Bacillariophyta</taxon>
        <taxon>Coscinodiscophyceae</taxon>
        <taxon>Thalassiosirophycidae</taxon>
        <taxon>Thalassiosirales</taxon>
        <taxon>Thalassiosiraceae</taxon>
        <taxon>Thalassiosira</taxon>
    </lineage>
</organism>
<reference evidence="2 3" key="1">
    <citation type="journal article" date="2012" name="Genome Biol.">
        <title>Genome and low-iron response of an oceanic diatom adapted to chronic iron limitation.</title>
        <authorList>
            <person name="Lommer M."/>
            <person name="Specht M."/>
            <person name="Roy A.S."/>
            <person name="Kraemer L."/>
            <person name="Andreson R."/>
            <person name="Gutowska M.A."/>
            <person name="Wolf J."/>
            <person name="Bergner S.V."/>
            <person name="Schilhabel M.B."/>
            <person name="Klostermeier U.C."/>
            <person name="Beiko R.G."/>
            <person name="Rosenstiel P."/>
            <person name="Hippler M."/>
            <person name="Laroche J."/>
        </authorList>
    </citation>
    <scope>NUCLEOTIDE SEQUENCE [LARGE SCALE GENOMIC DNA]</scope>
    <source>
        <strain evidence="2 3">CCMP1005</strain>
    </source>
</reference>